<protein>
    <submittedName>
        <fullName evidence="2">Uncharacterized protein</fullName>
    </submittedName>
</protein>
<feature type="transmembrane region" description="Helical" evidence="1">
    <location>
        <begin position="12"/>
        <end position="31"/>
    </location>
</feature>
<dbReference type="EMBL" id="JADFFL010000002">
    <property type="protein sequence ID" value="MBE9661274.1"/>
    <property type="molecule type" value="Genomic_DNA"/>
</dbReference>
<evidence type="ECO:0000313" key="2">
    <source>
        <dbReference type="EMBL" id="MBE9661274.1"/>
    </source>
</evidence>
<dbReference type="Proteomes" id="UP000622475">
    <property type="component" value="Unassembled WGS sequence"/>
</dbReference>
<keyword evidence="3" id="KW-1185">Reference proteome</keyword>
<proteinExistence type="predicted"/>
<organism evidence="2 3">
    <name type="scientific">Mucilaginibacter myungsuensis</name>
    <dbReference type="NCBI Taxonomy" id="649104"/>
    <lineage>
        <taxon>Bacteria</taxon>
        <taxon>Pseudomonadati</taxon>
        <taxon>Bacteroidota</taxon>
        <taxon>Sphingobacteriia</taxon>
        <taxon>Sphingobacteriales</taxon>
        <taxon>Sphingobacteriaceae</taxon>
        <taxon>Mucilaginibacter</taxon>
    </lineage>
</organism>
<feature type="transmembrane region" description="Helical" evidence="1">
    <location>
        <begin position="37"/>
        <end position="57"/>
    </location>
</feature>
<evidence type="ECO:0000313" key="3">
    <source>
        <dbReference type="Proteomes" id="UP000622475"/>
    </source>
</evidence>
<dbReference type="AlphaFoldDB" id="A0A929KYL2"/>
<reference evidence="2" key="1">
    <citation type="submission" date="2020-10" db="EMBL/GenBank/DDBJ databases">
        <title>Mucilaginibacter mali sp. nov., isolated from rhizosphere soil of apple orchard.</title>
        <authorList>
            <person name="Lee J.-S."/>
            <person name="Kim H.S."/>
            <person name="Kim J.-S."/>
        </authorList>
    </citation>
    <scope>NUCLEOTIDE SEQUENCE</scope>
    <source>
        <strain evidence="2">KCTC 22746</strain>
    </source>
</reference>
<evidence type="ECO:0000256" key="1">
    <source>
        <dbReference type="SAM" id="Phobius"/>
    </source>
</evidence>
<sequence length="63" mass="6633">MSHHTPEKKENILNLYLLVGAGAGFFVGLLLDLGINAIIGGVVTGLLFAAFFYNALVKGRADA</sequence>
<keyword evidence="1" id="KW-1133">Transmembrane helix</keyword>
<keyword evidence="1" id="KW-0472">Membrane</keyword>
<accession>A0A929KYL2</accession>
<dbReference type="RefSeq" id="WP_194110474.1">
    <property type="nucleotide sequence ID" value="NZ_JADFFL010000002.1"/>
</dbReference>
<gene>
    <name evidence="2" type="ORF">IRJ16_05220</name>
</gene>
<name>A0A929KYL2_9SPHI</name>
<comment type="caution">
    <text evidence="2">The sequence shown here is derived from an EMBL/GenBank/DDBJ whole genome shotgun (WGS) entry which is preliminary data.</text>
</comment>
<keyword evidence="1" id="KW-0812">Transmembrane</keyword>